<protein>
    <recommendedName>
        <fullName evidence="1">DNA mimic protein DMP19 C-terminal domain-containing protein</fullName>
    </recommendedName>
</protein>
<evidence type="ECO:0000313" key="2">
    <source>
        <dbReference type="EMBL" id="KJD31476.1"/>
    </source>
</evidence>
<name>A0A0D7VXA8_9FLAO</name>
<dbReference type="InterPro" id="IPR025402">
    <property type="entry name" value="DMP19_C"/>
</dbReference>
<evidence type="ECO:0000259" key="1">
    <source>
        <dbReference type="Pfam" id="PF14300"/>
    </source>
</evidence>
<accession>A0A0D7VXA8</accession>
<keyword evidence="3" id="KW-1185">Reference proteome</keyword>
<dbReference type="Pfam" id="PF14300">
    <property type="entry name" value="DMP19"/>
    <property type="match status" value="1"/>
</dbReference>
<sequence>MDLLIENSIDEFNNRTIYKTLTSEILDSISDDKLEQAIMDNIDTKFQDVEQYTLDKISKLTNGQQAVFSTWWLEAEVNNGGFNQFYFNSSGQFAEMAEVGFMTIGADKFSELTKRANKIYSENKQRLEEFDDGTMESFSESYKDNPLNDKDIEFYNLYDSEKIGELKIKYIRENKNEFITE</sequence>
<dbReference type="Gene3D" id="1.20.1420.60">
    <property type="match status" value="1"/>
</dbReference>
<dbReference type="EMBL" id="JTDW01000027">
    <property type="protein sequence ID" value="KJD31476.1"/>
    <property type="molecule type" value="Genomic_DNA"/>
</dbReference>
<dbReference type="PATRIC" id="fig|1435349.4.peg.1767"/>
<organism evidence="2 3">
    <name type="scientific">Neotamlana sedimentorum</name>
    <dbReference type="NCBI Taxonomy" id="1435349"/>
    <lineage>
        <taxon>Bacteria</taxon>
        <taxon>Pseudomonadati</taxon>
        <taxon>Bacteroidota</taxon>
        <taxon>Flavobacteriia</taxon>
        <taxon>Flavobacteriales</taxon>
        <taxon>Flavobacteriaceae</taxon>
        <taxon>Neotamlana</taxon>
    </lineage>
</organism>
<dbReference type="AlphaFoldDB" id="A0A0D7VXA8"/>
<proteinExistence type="predicted"/>
<gene>
    <name evidence="2" type="ORF">PW52_16710</name>
</gene>
<evidence type="ECO:0000313" key="3">
    <source>
        <dbReference type="Proteomes" id="UP000032578"/>
    </source>
</evidence>
<dbReference type="Proteomes" id="UP000032578">
    <property type="component" value="Unassembled WGS sequence"/>
</dbReference>
<feature type="domain" description="DNA mimic protein DMP19 C-terminal" evidence="1">
    <location>
        <begin position="59"/>
        <end position="174"/>
    </location>
</feature>
<reference evidence="2 3" key="1">
    <citation type="submission" date="2014-11" db="EMBL/GenBank/DDBJ databases">
        <title>Tamlana sedimentorum sp. nov., isolated from shallow sand sediments of the Sea of Japan.</title>
        <authorList>
            <person name="Romanenko L.A."/>
        </authorList>
    </citation>
    <scope>NUCLEOTIDE SEQUENCE [LARGE SCALE GENOMIC DNA]</scope>
    <source>
        <strain evidence="2 3">JCM 19808</strain>
    </source>
</reference>
<dbReference type="STRING" id="1435349.PW52_16710"/>
<comment type="caution">
    <text evidence="2">The sequence shown here is derived from an EMBL/GenBank/DDBJ whole genome shotgun (WGS) entry which is preliminary data.</text>
</comment>